<evidence type="ECO:0000256" key="10">
    <source>
        <dbReference type="ARBA" id="ARBA00023242"/>
    </source>
</evidence>
<dbReference type="Gene3D" id="3.30.160.60">
    <property type="entry name" value="Classic Zinc Finger"/>
    <property type="match status" value="17"/>
</dbReference>
<feature type="domain" description="C2H2-type" evidence="13">
    <location>
        <begin position="427"/>
        <end position="454"/>
    </location>
</feature>
<accession>A0ABM4STV7</accession>
<dbReference type="GeneID" id="109563245"/>
<keyword evidence="10" id="KW-0539">Nucleus</keyword>
<dbReference type="SMART" id="SM00349">
    <property type="entry name" value="KRAB"/>
    <property type="match status" value="1"/>
</dbReference>
<feature type="domain" description="C2H2-type" evidence="13">
    <location>
        <begin position="483"/>
        <end position="510"/>
    </location>
</feature>
<feature type="domain" description="C2H2-type" evidence="13">
    <location>
        <begin position="735"/>
        <end position="762"/>
    </location>
</feature>
<keyword evidence="4" id="KW-0677">Repeat</keyword>
<evidence type="ECO:0000256" key="5">
    <source>
        <dbReference type="ARBA" id="ARBA00022771"/>
    </source>
</evidence>
<feature type="domain" description="C2H2-type" evidence="13">
    <location>
        <begin position="679"/>
        <end position="706"/>
    </location>
</feature>
<dbReference type="InterPro" id="IPR013087">
    <property type="entry name" value="Znf_C2H2_type"/>
</dbReference>
<dbReference type="InterPro" id="IPR036051">
    <property type="entry name" value="KRAB_dom_sf"/>
</dbReference>
<evidence type="ECO:0000256" key="7">
    <source>
        <dbReference type="ARBA" id="ARBA00023015"/>
    </source>
</evidence>
<organism evidence="15 16">
    <name type="scientific">Bos indicus</name>
    <name type="common">Zebu</name>
    <dbReference type="NCBI Taxonomy" id="9915"/>
    <lineage>
        <taxon>Eukaryota</taxon>
        <taxon>Metazoa</taxon>
        <taxon>Chordata</taxon>
        <taxon>Craniata</taxon>
        <taxon>Vertebrata</taxon>
        <taxon>Euteleostomi</taxon>
        <taxon>Mammalia</taxon>
        <taxon>Eutheria</taxon>
        <taxon>Laurasiatheria</taxon>
        <taxon>Artiodactyla</taxon>
        <taxon>Ruminantia</taxon>
        <taxon>Pecora</taxon>
        <taxon>Bovidae</taxon>
        <taxon>Bovinae</taxon>
        <taxon>Bos</taxon>
    </lineage>
</organism>
<keyword evidence="6" id="KW-0862">Zinc</keyword>
<dbReference type="SMART" id="SM00355">
    <property type="entry name" value="ZnF_C2H2"/>
    <property type="match status" value="17"/>
</dbReference>
<gene>
    <name evidence="16" type="primary">ZNF484</name>
</gene>
<evidence type="ECO:0000256" key="2">
    <source>
        <dbReference type="ARBA" id="ARBA00006991"/>
    </source>
</evidence>
<keyword evidence="7" id="KW-0805">Transcription regulation</keyword>
<dbReference type="SUPFAM" id="SSF57667">
    <property type="entry name" value="beta-beta-alpha zinc fingers"/>
    <property type="match status" value="11"/>
</dbReference>
<dbReference type="Proteomes" id="UP001652663">
    <property type="component" value="Chromosome 8"/>
</dbReference>
<feature type="domain" description="C2H2-type" evidence="13">
    <location>
        <begin position="819"/>
        <end position="846"/>
    </location>
</feature>
<dbReference type="InterPro" id="IPR050752">
    <property type="entry name" value="C2H2-ZF_domain"/>
</dbReference>
<dbReference type="PANTHER" id="PTHR24384">
    <property type="entry name" value="FINGER PUTATIVE TRANSCRIPTION FACTOR FAMILY-RELATED"/>
    <property type="match status" value="1"/>
</dbReference>
<keyword evidence="15" id="KW-1185">Reference proteome</keyword>
<dbReference type="CDD" id="cd07765">
    <property type="entry name" value="KRAB_A-box"/>
    <property type="match status" value="1"/>
</dbReference>
<feature type="domain" description="C2H2-type" evidence="13">
    <location>
        <begin position="567"/>
        <end position="594"/>
    </location>
</feature>
<evidence type="ECO:0000256" key="1">
    <source>
        <dbReference type="ARBA" id="ARBA00004123"/>
    </source>
</evidence>
<proteinExistence type="inferred from homology"/>
<dbReference type="PROSITE" id="PS50157">
    <property type="entry name" value="ZINC_FINGER_C2H2_2"/>
    <property type="match status" value="16"/>
</dbReference>
<feature type="domain" description="C2H2-type" evidence="13">
    <location>
        <begin position="791"/>
        <end position="818"/>
    </location>
</feature>
<dbReference type="PROSITE" id="PS00028">
    <property type="entry name" value="ZINC_FINGER_C2H2_1"/>
    <property type="match status" value="15"/>
</dbReference>
<feature type="domain" description="C2H2-type" evidence="13">
    <location>
        <begin position="511"/>
        <end position="538"/>
    </location>
</feature>
<dbReference type="PROSITE" id="PS50805">
    <property type="entry name" value="KRAB"/>
    <property type="match status" value="1"/>
</dbReference>
<dbReference type="InterPro" id="IPR001909">
    <property type="entry name" value="KRAB"/>
</dbReference>
<dbReference type="Gene3D" id="6.10.140.140">
    <property type="match status" value="1"/>
</dbReference>
<protein>
    <submittedName>
        <fullName evidence="16">Zinc finger protein 484 isoform X1</fullName>
    </submittedName>
</protein>
<evidence type="ECO:0000313" key="15">
    <source>
        <dbReference type="Proteomes" id="UP001652663"/>
    </source>
</evidence>
<evidence type="ECO:0000256" key="12">
    <source>
        <dbReference type="SAM" id="MobiDB-lite"/>
    </source>
</evidence>
<feature type="domain" description="C2H2-type" evidence="13">
    <location>
        <begin position="763"/>
        <end position="790"/>
    </location>
</feature>
<feature type="domain" description="KRAB" evidence="14">
    <location>
        <begin position="74"/>
        <end position="145"/>
    </location>
</feature>
<feature type="region of interest" description="Disordered" evidence="12">
    <location>
        <begin position="896"/>
        <end position="915"/>
    </location>
</feature>
<feature type="domain" description="C2H2-type" evidence="13">
    <location>
        <begin position="623"/>
        <end position="650"/>
    </location>
</feature>
<dbReference type="Pfam" id="PF00096">
    <property type="entry name" value="zf-C2H2"/>
    <property type="match status" value="14"/>
</dbReference>
<feature type="domain" description="C2H2-type" evidence="13">
    <location>
        <begin position="455"/>
        <end position="482"/>
    </location>
</feature>
<dbReference type="SUPFAM" id="SSF109640">
    <property type="entry name" value="KRAB domain (Kruppel-associated box)"/>
    <property type="match status" value="1"/>
</dbReference>
<dbReference type="PANTHER" id="PTHR24384:SF242">
    <property type="entry name" value="ZINC FINGER PROTEIN 628"/>
    <property type="match status" value="1"/>
</dbReference>
<comment type="subcellular location">
    <subcellularLocation>
        <location evidence="1">Nucleus</location>
    </subcellularLocation>
</comment>
<feature type="domain" description="C2H2-type" evidence="13">
    <location>
        <begin position="707"/>
        <end position="734"/>
    </location>
</feature>
<dbReference type="RefSeq" id="XP_070651223.1">
    <property type="nucleotide sequence ID" value="XM_070795122.1"/>
</dbReference>
<evidence type="ECO:0000259" key="13">
    <source>
        <dbReference type="PROSITE" id="PS50157"/>
    </source>
</evidence>
<evidence type="ECO:0000259" key="14">
    <source>
        <dbReference type="PROSITE" id="PS50805"/>
    </source>
</evidence>
<feature type="domain" description="C2H2-type" evidence="13">
    <location>
        <begin position="595"/>
        <end position="622"/>
    </location>
</feature>
<feature type="region of interest" description="Disordered" evidence="12">
    <location>
        <begin position="1"/>
        <end position="66"/>
    </location>
</feature>
<name>A0ABM4STV7_BOSIN</name>
<feature type="domain" description="C2H2-type" evidence="13">
    <location>
        <begin position="651"/>
        <end position="678"/>
    </location>
</feature>
<evidence type="ECO:0000256" key="11">
    <source>
        <dbReference type="PROSITE-ProRule" id="PRU00042"/>
    </source>
</evidence>
<feature type="domain" description="C2H2-type" evidence="13">
    <location>
        <begin position="539"/>
        <end position="566"/>
    </location>
</feature>
<comment type="similarity">
    <text evidence="2">Belongs to the krueppel C2H2-type zinc-finger protein family.</text>
</comment>
<keyword evidence="3" id="KW-0479">Metal-binding</keyword>
<sequence length="915" mass="106161">MDGSWRRVLTKRGPLETTRVHGEGNGKPLQYSCLENPMNSMKRQKDRTLKDELPRSISAPFPEEPEMTKSLGSVSFKDISVDFSREEWQQLDLAQKSLYRDVMLENYFNLISVGFQVPKAEVIFSLEWGEEPYMWNGKISSQGCLDQDIGFETSQQGISEDVSVCFEGIRLFPRDDLYSILEEFWQDDKQTGRDKENQNKHLSPIIFTNKDTLANKGNCDYKKDIGEKFHVNTNLVPSRKRLHNYDSFQKNLKPIVSLCNCNRNNATENFDKIIGHGNTYMNSHTKTNACEYNQCKKLLSKQALIQHQKHHTGEDFHVFSDCVKFSTHKTHLFAHQRIYTEEKHPECTKCEMIFTQKSQFAVPQVYTKEKSYVGTEYGKKFSLNSNHEKTSHTEEIDYKCSARGKAFIKKLDLFRLQRIPTGGKKPHDYSECGKNVSHNSNLSIHKKAHTGKKHFECIECGKSFTRKSTLSMHQKIHTGEKPYVCTECGKAFIRKSHFITHERIHTGEKPYECNDCGKSFIKKSQLHVHQRIHTGENPFICSECGKIFTHRTNLIIHQKIHTGERPYICTECGKAFTDRSNLIKHQKIHTGEKPYKCSDCGKSFTWKSRLRIHQKCHTGERHYECNECGKAFIQKSTLSMHQRIHKGEKPYVCTECGKAFFHKSHFITHERIHTGEKPYECSDCGKSFTKKSQLHVHQQIHTGEKPYRCAECGKAFTDRSNLFTHQKIHTGEKPYKCDDCGKAFTRKSGLHIHQQSHTGERRYECSECGKAFARKSTLIMHQRIHTGEKPYICTECGKSFIQKSHLNRHKRIHTGEKPYKCSDCGKAFIKKSQLLEHHRIHTGEKPYICTECGKAFSIRSNLIKHQKIHTKQKPYKSSDFRKDFNWKAQFSVHQKSNTEEVECPVPQSWGRDTKL</sequence>
<keyword evidence="5 11" id="KW-0863">Zinc-finger</keyword>
<evidence type="ECO:0000256" key="3">
    <source>
        <dbReference type="ARBA" id="ARBA00022723"/>
    </source>
</evidence>
<dbReference type="Pfam" id="PF01352">
    <property type="entry name" value="KRAB"/>
    <property type="match status" value="1"/>
</dbReference>
<evidence type="ECO:0000256" key="4">
    <source>
        <dbReference type="ARBA" id="ARBA00022737"/>
    </source>
</evidence>
<keyword evidence="8" id="KW-0238">DNA-binding</keyword>
<feature type="domain" description="C2H2-type" evidence="13">
    <location>
        <begin position="847"/>
        <end position="874"/>
    </location>
</feature>
<reference evidence="16" key="1">
    <citation type="submission" date="2025-08" db="UniProtKB">
        <authorList>
            <consortium name="RefSeq"/>
        </authorList>
    </citation>
    <scope>IDENTIFICATION</scope>
    <source>
        <tissue evidence="16">Blood</tissue>
    </source>
</reference>
<evidence type="ECO:0000256" key="8">
    <source>
        <dbReference type="ARBA" id="ARBA00023125"/>
    </source>
</evidence>
<evidence type="ECO:0000313" key="16">
    <source>
        <dbReference type="RefSeq" id="XP_070651223.1"/>
    </source>
</evidence>
<evidence type="ECO:0000256" key="9">
    <source>
        <dbReference type="ARBA" id="ARBA00023163"/>
    </source>
</evidence>
<evidence type="ECO:0000256" key="6">
    <source>
        <dbReference type="ARBA" id="ARBA00022833"/>
    </source>
</evidence>
<keyword evidence="9" id="KW-0804">Transcription</keyword>
<dbReference type="InterPro" id="IPR036236">
    <property type="entry name" value="Znf_C2H2_sf"/>
</dbReference>